<keyword evidence="4" id="KW-1185">Reference proteome</keyword>
<dbReference type="AlphaFoldDB" id="A0A2T9Y816"/>
<evidence type="ECO:0000313" key="4">
    <source>
        <dbReference type="Proteomes" id="UP000245383"/>
    </source>
</evidence>
<dbReference type="SMART" id="SM00256">
    <property type="entry name" value="FBOX"/>
    <property type="match status" value="1"/>
</dbReference>
<dbReference type="InterPro" id="IPR011047">
    <property type="entry name" value="Quinoprotein_ADH-like_sf"/>
</dbReference>
<reference evidence="3 4" key="1">
    <citation type="journal article" date="2018" name="MBio">
        <title>Comparative Genomics Reveals the Core Gene Toolbox for the Fungus-Insect Symbiosis.</title>
        <authorList>
            <person name="Wang Y."/>
            <person name="Stata M."/>
            <person name="Wang W."/>
            <person name="Stajich J.E."/>
            <person name="White M.M."/>
            <person name="Moncalvo J.M."/>
        </authorList>
    </citation>
    <scope>NUCLEOTIDE SEQUENCE [LARGE SCALE GENOMIC DNA]</scope>
    <source>
        <strain evidence="3 4">SWE-8-4</strain>
    </source>
</reference>
<dbReference type="Gene3D" id="2.130.10.10">
    <property type="entry name" value="YVTN repeat-like/Quinoprotein amine dehydrogenase"/>
    <property type="match status" value="1"/>
</dbReference>
<dbReference type="Pfam" id="PF12937">
    <property type="entry name" value="F-box-like"/>
    <property type="match status" value="1"/>
</dbReference>
<feature type="domain" description="F-box" evidence="2">
    <location>
        <begin position="13"/>
        <end position="59"/>
    </location>
</feature>
<evidence type="ECO:0000259" key="2">
    <source>
        <dbReference type="PROSITE" id="PS50181"/>
    </source>
</evidence>
<organism evidence="3 4">
    <name type="scientific">Smittium simulii</name>
    <dbReference type="NCBI Taxonomy" id="133385"/>
    <lineage>
        <taxon>Eukaryota</taxon>
        <taxon>Fungi</taxon>
        <taxon>Fungi incertae sedis</taxon>
        <taxon>Zoopagomycota</taxon>
        <taxon>Kickxellomycotina</taxon>
        <taxon>Harpellomycetes</taxon>
        <taxon>Harpellales</taxon>
        <taxon>Legeriomycetaceae</taxon>
        <taxon>Smittium</taxon>
    </lineage>
</organism>
<dbReference type="Proteomes" id="UP000245383">
    <property type="component" value="Unassembled WGS sequence"/>
</dbReference>
<accession>A0A2T9Y816</accession>
<proteinExistence type="predicted"/>
<comment type="caution">
    <text evidence="3">The sequence shown here is derived from an EMBL/GenBank/DDBJ whole genome shotgun (WGS) entry which is preliminary data.</text>
</comment>
<dbReference type="InterPro" id="IPR001680">
    <property type="entry name" value="WD40_rpt"/>
</dbReference>
<dbReference type="InterPro" id="IPR001810">
    <property type="entry name" value="F-box_dom"/>
</dbReference>
<dbReference type="STRING" id="133385.A0A2T9Y816"/>
<dbReference type="OrthoDB" id="5598081at2759"/>
<gene>
    <name evidence="3" type="ORF">BB561_005825</name>
</gene>
<dbReference type="InterPro" id="IPR015943">
    <property type="entry name" value="WD40/YVTN_repeat-like_dom_sf"/>
</dbReference>
<dbReference type="PROSITE" id="PS50082">
    <property type="entry name" value="WD_REPEATS_2"/>
    <property type="match status" value="1"/>
</dbReference>
<dbReference type="PROSITE" id="PS50181">
    <property type="entry name" value="FBOX"/>
    <property type="match status" value="1"/>
</dbReference>
<dbReference type="SUPFAM" id="SSF50998">
    <property type="entry name" value="Quinoprotein alcohol dehydrogenase-like"/>
    <property type="match status" value="1"/>
</dbReference>
<dbReference type="PANTHER" id="PTHR19855">
    <property type="entry name" value="WD40 REPEAT PROTEIN 12, 37"/>
    <property type="match status" value="1"/>
</dbReference>
<dbReference type="SMART" id="SM00320">
    <property type="entry name" value="WD40"/>
    <property type="match status" value="3"/>
</dbReference>
<dbReference type="InterPro" id="IPR036047">
    <property type="entry name" value="F-box-like_dom_sf"/>
</dbReference>
<feature type="repeat" description="WD" evidence="1">
    <location>
        <begin position="402"/>
        <end position="426"/>
    </location>
</feature>
<sequence length="901" mass="101823">MIEPSTDISLHQHSLISRINQDILINIFSYLPPKDLDAVSLVCTEWCILVNQNNSWKNALCARLGNCLPFKNIDLMQLNWYTANPAFKNKKNNNFWHLKDTENINKTEKEECRFYSQSEETVLSYPEQHKNRVEMAKNIQARVSSGSKKASNNKYKAVNTPYNLFEDKAKAKLLAFNNNNKINWKMEYITRLELLRNWTLGKRLVKIEAELGIGTIHNVFTNFKHGYVISASLTHGVALKSGLDSRNFGRLQVPKSDLFFASGFCATDASAAASRSLPLGTEVSIKMQTVEFFSIKINKFYSIKPILPSEDSQNLRKSSILPNQDLKYDRIAILWGGLFCGRVIVHYLHKKSGSLDRIVQMNPNNNHSGKVICTKFVEQMKILLCSNLSPQQDLSPELDSLNVIISGGSDGFVKVWDAENGILLADLNCCEITDTVVSITCLSVIQKQFIVAGTNSGKIIIWDLNQQQQLAVKILNSPATINNTIRANTSLISKIVPIIINCGISCMKPDPHKANILDSKSSISGIFPDHQNNHFLVSCVFLYNSFVDDDPHMSATPSTNFSHLCSIGVLEKYCASTGNLIESYQWPNQKPLSALFWDCYDSDASLNLNSKQRRVKLLIAGDIAGNLFYWDFDSAFNEHNILQNCDLDDRLTNSYHLIASGTHLLLFTCDTTSFIGLGSVYDTKKAETKKDFVEKFEEHSISNENVLKIEDTHIIPLIDSIDYNYSNKASPNLRTSAKGNTLPNVVGRRAIFKKEKKDISSEIQNEKLKYMEKSTEEQQNLIETHNNRVYLQSEYLRPLQDLEMNDDQLLKYAEIVSQENNDNLDFSDILKAKNVQSGEYNLSGLTDDEMLQYAEFISKSDNNYSESSSTNALKNDEFVLSGLSDNEMLEYAMFLSRNPSI</sequence>
<name>A0A2T9Y816_9FUNG</name>
<evidence type="ECO:0000313" key="3">
    <source>
        <dbReference type="EMBL" id="PVU88476.1"/>
    </source>
</evidence>
<evidence type="ECO:0000256" key="1">
    <source>
        <dbReference type="PROSITE-ProRule" id="PRU00221"/>
    </source>
</evidence>
<keyword evidence="1" id="KW-0853">WD repeat</keyword>
<dbReference type="PANTHER" id="PTHR19855:SF11">
    <property type="entry name" value="RIBOSOME BIOGENESIS PROTEIN WDR12"/>
    <property type="match status" value="1"/>
</dbReference>
<protein>
    <recommendedName>
        <fullName evidence="2">F-box domain-containing protein</fullName>
    </recommendedName>
</protein>
<dbReference type="EMBL" id="MBFR01000383">
    <property type="protein sequence ID" value="PVU88476.1"/>
    <property type="molecule type" value="Genomic_DNA"/>
</dbReference>
<dbReference type="SUPFAM" id="SSF81383">
    <property type="entry name" value="F-box domain"/>
    <property type="match status" value="1"/>
</dbReference>
<dbReference type="Gene3D" id="1.20.1280.50">
    <property type="match status" value="1"/>
</dbReference>